<accession>A0A0E9QZN0</accession>
<reference evidence="2" key="1">
    <citation type="submission" date="2014-11" db="EMBL/GenBank/DDBJ databases">
        <authorList>
            <person name="Amaro Gonzalez C."/>
        </authorList>
    </citation>
    <scope>NUCLEOTIDE SEQUENCE</scope>
</reference>
<reference evidence="2" key="2">
    <citation type="journal article" date="2015" name="Fish Shellfish Immunol.">
        <title>Early steps in the European eel (Anguilla anguilla)-Vibrio vulnificus interaction in the gills: Role of the RtxA13 toxin.</title>
        <authorList>
            <person name="Callol A."/>
            <person name="Pajuelo D."/>
            <person name="Ebbesson L."/>
            <person name="Teles M."/>
            <person name="MacKenzie S."/>
            <person name="Amaro C."/>
        </authorList>
    </citation>
    <scope>NUCLEOTIDE SEQUENCE</scope>
</reference>
<feature type="region of interest" description="Disordered" evidence="1">
    <location>
        <begin position="1"/>
        <end position="32"/>
    </location>
</feature>
<dbReference type="AlphaFoldDB" id="A0A0E9QZN0"/>
<name>A0A0E9QZN0_ANGAN</name>
<protein>
    <submittedName>
        <fullName evidence="2">Uncharacterized protein</fullName>
    </submittedName>
</protein>
<sequence length="32" mass="3670">MNSSITGNLLFTQGDHKNRHTVREKHDASYLV</sequence>
<evidence type="ECO:0000313" key="2">
    <source>
        <dbReference type="EMBL" id="JAH21543.1"/>
    </source>
</evidence>
<organism evidence="2">
    <name type="scientific">Anguilla anguilla</name>
    <name type="common">European freshwater eel</name>
    <name type="synonym">Muraena anguilla</name>
    <dbReference type="NCBI Taxonomy" id="7936"/>
    <lineage>
        <taxon>Eukaryota</taxon>
        <taxon>Metazoa</taxon>
        <taxon>Chordata</taxon>
        <taxon>Craniata</taxon>
        <taxon>Vertebrata</taxon>
        <taxon>Euteleostomi</taxon>
        <taxon>Actinopterygii</taxon>
        <taxon>Neopterygii</taxon>
        <taxon>Teleostei</taxon>
        <taxon>Anguilliformes</taxon>
        <taxon>Anguillidae</taxon>
        <taxon>Anguilla</taxon>
    </lineage>
</organism>
<dbReference type="EMBL" id="GBXM01087034">
    <property type="protein sequence ID" value="JAH21543.1"/>
    <property type="molecule type" value="Transcribed_RNA"/>
</dbReference>
<feature type="compositionally biased region" description="Polar residues" evidence="1">
    <location>
        <begin position="1"/>
        <end position="11"/>
    </location>
</feature>
<evidence type="ECO:0000256" key="1">
    <source>
        <dbReference type="SAM" id="MobiDB-lite"/>
    </source>
</evidence>
<proteinExistence type="predicted"/>